<evidence type="ECO:0000256" key="2">
    <source>
        <dbReference type="SAM" id="Phobius"/>
    </source>
</evidence>
<keyword evidence="2" id="KW-0472">Membrane</keyword>
<dbReference type="Proteomes" id="UP000297452">
    <property type="component" value="Unassembled WGS sequence"/>
</dbReference>
<sequence>MSSSSNQEQSASATPHIKVMNDLEFIEKEYECLYNQNTELHQEIGEYEAIISKQNDEIIELKRALEESRTLVGERKFDILEGNVDILVVRANKKNKADAEPVRVEEATARLVWWRRVWKKLNAAFWRDLWGIILGIVGFVLMQFYEHTIPKAICKKWEGEKGEKQ</sequence>
<evidence type="ECO:0000313" key="4">
    <source>
        <dbReference type="Proteomes" id="UP000297452"/>
    </source>
</evidence>
<comment type="caution">
    <text evidence="3">The sequence shown here is derived from an EMBL/GenBank/DDBJ whole genome shotgun (WGS) entry which is preliminary data.</text>
</comment>
<reference evidence="3 4" key="1">
    <citation type="submission" date="2017-12" db="EMBL/GenBank/DDBJ databases">
        <title>Comparative genomics of Botrytis spp.</title>
        <authorList>
            <person name="Valero-Jimenez C.A."/>
            <person name="Tapia P."/>
            <person name="Veloso J."/>
            <person name="Silva-Moreno E."/>
            <person name="Staats M."/>
            <person name="Valdes J.H."/>
            <person name="Van Kan J.A.L."/>
        </authorList>
    </citation>
    <scope>NUCLEOTIDE SEQUENCE [LARGE SCALE GENOMIC DNA]</scope>
    <source>
        <strain evidence="3 4">MUCL2120</strain>
    </source>
</reference>
<gene>
    <name evidence="3" type="ORF">BOTNAR_0010g00380</name>
</gene>
<keyword evidence="2" id="KW-1133">Transmembrane helix</keyword>
<organism evidence="3 4">
    <name type="scientific">Botryotinia narcissicola</name>
    <dbReference type="NCBI Taxonomy" id="278944"/>
    <lineage>
        <taxon>Eukaryota</taxon>
        <taxon>Fungi</taxon>
        <taxon>Dikarya</taxon>
        <taxon>Ascomycota</taxon>
        <taxon>Pezizomycotina</taxon>
        <taxon>Leotiomycetes</taxon>
        <taxon>Helotiales</taxon>
        <taxon>Sclerotiniaceae</taxon>
        <taxon>Botryotinia</taxon>
    </lineage>
</organism>
<dbReference type="EMBL" id="PQXJ01000010">
    <property type="protein sequence ID" value="TGO69501.1"/>
    <property type="molecule type" value="Genomic_DNA"/>
</dbReference>
<keyword evidence="2" id="KW-0812">Transmembrane</keyword>
<keyword evidence="1" id="KW-0175">Coiled coil</keyword>
<proteinExistence type="predicted"/>
<keyword evidence="4" id="KW-1185">Reference proteome</keyword>
<protein>
    <submittedName>
        <fullName evidence="3">Uncharacterized protein</fullName>
    </submittedName>
</protein>
<dbReference type="AlphaFoldDB" id="A0A4Z1J784"/>
<evidence type="ECO:0000256" key="1">
    <source>
        <dbReference type="SAM" id="Coils"/>
    </source>
</evidence>
<name>A0A4Z1J784_9HELO</name>
<evidence type="ECO:0000313" key="3">
    <source>
        <dbReference type="EMBL" id="TGO69501.1"/>
    </source>
</evidence>
<accession>A0A4Z1J784</accession>
<feature type="transmembrane region" description="Helical" evidence="2">
    <location>
        <begin position="125"/>
        <end position="145"/>
    </location>
</feature>
<feature type="coiled-coil region" evidence="1">
    <location>
        <begin position="23"/>
        <end position="71"/>
    </location>
</feature>